<dbReference type="OrthoDB" id="429427at2759"/>
<protein>
    <submittedName>
        <fullName evidence="7">GCFC-domain-containing protein</fullName>
    </submittedName>
</protein>
<feature type="region of interest" description="Disordered" evidence="5">
    <location>
        <begin position="1"/>
        <end position="25"/>
    </location>
</feature>
<comment type="subcellular location">
    <subcellularLocation>
        <location evidence="1">Nucleus</location>
    </subcellularLocation>
</comment>
<feature type="coiled-coil region" evidence="4">
    <location>
        <begin position="313"/>
        <end position="340"/>
    </location>
</feature>
<accession>A0A1X0QQ51</accession>
<comment type="similarity">
    <text evidence="2">Belongs to the GCF family.</text>
</comment>
<dbReference type="EMBL" id="KV922090">
    <property type="protein sequence ID" value="ORE01885.1"/>
    <property type="molecule type" value="Genomic_DNA"/>
</dbReference>
<evidence type="ECO:0000313" key="7">
    <source>
        <dbReference type="EMBL" id="ORE01885.1"/>
    </source>
</evidence>
<keyword evidence="3" id="KW-0539">Nucleus</keyword>
<organism evidence="7">
    <name type="scientific">Rhizopus microsporus var. microsporus</name>
    <dbReference type="NCBI Taxonomy" id="86635"/>
    <lineage>
        <taxon>Eukaryota</taxon>
        <taxon>Fungi</taxon>
        <taxon>Fungi incertae sedis</taxon>
        <taxon>Mucoromycota</taxon>
        <taxon>Mucoromycotina</taxon>
        <taxon>Mucoromycetes</taxon>
        <taxon>Mucorales</taxon>
        <taxon>Mucorineae</taxon>
        <taxon>Rhizopodaceae</taxon>
        <taxon>Rhizopus</taxon>
    </lineage>
</organism>
<dbReference type="GO" id="GO:0003677">
    <property type="term" value="F:DNA binding"/>
    <property type="evidence" value="ECO:0007669"/>
    <property type="project" value="InterPro"/>
</dbReference>
<feature type="region of interest" description="Disordered" evidence="5">
    <location>
        <begin position="37"/>
        <end position="68"/>
    </location>
</feature>
<feature type="compositionally biased region" description="Basic residues" evidence="5">
    <location>
        <begin position="1"/>
        <end position="12"/>
    </location>
</feature>
<evidence type="ECO:0000259" key="6">
    <source>
        <dbReference type="Pfam" id="PF07842"/>
    </source>
</evidence>
<dbReference type="PANTHER" id="PTHR12214:SF0">
    <property type="entry name" value="LD29489P"/>
    <property type="match status" value="1"/>
</dbReference>
<dbReference type="PANTHER" id="PTHR12214">
    <property type="entry name" value="GC-RICH SEQUENCE DNA-BINDING FACTOR"/>
    <property type="match status" value="1"/>
</dbReference>
<dbReference type="InterPro" id="IPR022783">
    <property type="entry name" value="GCFC_dom"/>
</dbReference>
<evidence type="ECO:0000256" key="2">
    <source>
        <dbReference type="ARBA" id="ARBA00010801"/>
    </source>
</evidence>
<dbReference type="Proteomes" id="UP000242414">
    <property type="component" value="Unassembled WGS sequence"/>
</dbReference>
<dbReference type="GO" id="GO:0071008">
    <property type="term" value="C:U2-type post-mRNA release spliceosomal complex"/>
    <property type="evidence" value="ECO:0007669"/>
    <property type="project" value="InterPro"/>
</dbReference>
<sequence>MFKKSSRAKNIRRKIDTADDEPATVNEETIVQKTVTSLAEKKKKREAKKTISLSFDQEEEGGGEGAGEFQVKKTNKGYRLQIREDLNPLADLTDTTTYTTTTSYDTATLNELRAATPSLSTKSTVSSEDALLHEKFPSIANPTTEISGIPDASAILAAKKKREQMRKGFTIREQDDGFIALDSKDDTELGSGRLIREEDDIGDDGEAEFDKYVGGSFTINQGKAKAMEKERRDDLREMIDEAEQDEEQSEDIGRWEEDMIKFGGAKAQRKSNDPFAAPLNYRPAQVPESAALPTLADVMSSLNLATNDMAFSMEQHKSNLAEAQKSMDSLKTTERDIEREIERGSGRYTYFQELSQFANDLGEFLDAKFPELEDLEEKAHSMFASDAEVIISRQWQNTIDDLSLFAQVQYTDNEMEEDGDLDEFGRMKDLKNSDIARHRRREERIQRIARQADLAELSGEEATREQGLWTDDELQEEHIMQRDDKLQDIEMTQVNNMMDDVNNEFKSLAAVKSKFEAWKTMYYDDYQKAYGSLSLPAAFEFYVRLELVTWNPFCDSLEFDSMEWHRTLSEYGLSSEHEDPDTEMLNKIVEKVIIKKIKIYLETLNARSSRQMRYASQVMEQVSYYVDPNEKAYKELAIELVHALEKQISRIADIVETSTLRSNLDQEAIEAKHRFFWSQCKYLKTLAFLRRQISRDQLDRLVNIVSTRLITPILQPQLDPLDAQLHNEMLSLLSVLQRK</sequence>
<dbReference type="InterPro" id="IPR012890">
    <property type="entry name" value="GCFC2-like"/>
</dbReference>
<dbReference type="InterPro" id="IPR028211">
    <property type="entry name" value="Ntr2"/>
</dbReference>
<evidence type="ECO:0000256" key="5">
    <source>
        <dbReference type="SAM" id="MobiDB-lite"/>
    </source>
</evidence>
<dbReference type="VEuPathDB" id="FungiDB:BCV72DRAFT_309633"/>
<gene>
    <name evidence="7" type="ORF">BCV72DRAFT_309633</name>
</gene>
<feature type="coiled-coil region" evidence="4">
    <location>
        <begin position="225"/>
        <end position="252"/>
    </location>
</feature>
<name>A0A1X0QQ51_RHIZD</name>
<dbReference type="AlphaFoldDB" id="A0A1X0QQ51"/>
<reference evidence="7" key="1">
    <citation type="journal article" date="2016" name="Proc. Natl. Acad. Sci. U.S.A.">
        <title>Lipid metabolic changes in an early divergent fungus govern the establishment of a mutualistic symbiosis with endobacteria.</title>
        <authorList>
            <person name="Lastovetsky O.A."/>
            <person name="Gaspar M.L."/>
            <person name="Mondo S.J."/>
            <person name="LaButti K.M."/>
            <person name="Sandor L."/>
            <person name="Grigoriev I.V."/>
            <person name="Henry S.A."/>
            <person name="Pawlowska T.E."/>
        </authorList>
    </citation>
    <scope>NUCLEOTIDE SEQUENCE [LARGE SCALE GENOMIC DNA]</scope>
    <source>
        <strain evidence="7">ATCC 52814</strain>
    </source>
</reference>
<evidence type="ECO:0000256" key="4">
    <source>
        <dbReference type="SAM" id="Coils"/>
    </source>
</evidence>
<dbReference type="Pfam" id="PF07842">
    <property type="entry name" value="GCFC"/>
    <property type="match status" value="1"/>
</dbReference>
<evidence type="ECO:0000256" key="1">
    <source>
        <dbReference type="ARBA" id="ARBA00004123"/>
    </source>
</evidence>
<evidence type="ECO:0000256" key="3">
    <source>
        <dbReference type="ARBA" id="ARBA00023242"/>
    </source>
</evidence>
<feature type="domain" description="GCF C-terminal" evidence="6">
    <location>
        <begin position="509"/>
        <end position="646"/>
    </location>
</feature>
<proteinExistence type="inferred from homology"/>
<keyword evidence="4" id="KW-0175">Coiled coil</keyword>
<dbReference type="Pfam" id="PF15458">
    <property type="entry name" value="NTR2"/>
    <property type="match status" value="1"/>
</dbReference>
<dbReference type="GO" id="GO:0000390">
    <property type="term" value="P:spliceosomal complex disassembly"/>
    <property type="evidence" value="ECO:0007669"/>
    <property type="project" value="InterPro"/>
</dbReference>